<accession>A0AAD6SNN8</accession>
<keyword evidence="2" id="KW-1185">Reference proteome</keyword>
<reference evidence="1" key="1">
    <citation type="submission" date="2023-03" db="EMBL/GenBank/DDBJ databases">
        <title>Massive genome expansion in bonnet fungi (Mycena s.s.) driven by repeated elements and novel gene families across ecological guilds.</title>
        <authorList>
            <consortium name="Lawrence Berkeley National Laboratory"/>
            <person name="Harder C.B."/>
            <person name="Miyauchi S."/>
            <person name="Viragh M."/>
            <person name="Kuo A."/>
            <person name="Thoen E."/>
            <person name="Andreopoulos B."/>
            <person name="Lu D."/>
            <person name="Skrede I."/>
            <person name="Drula E."/>
            <person name="Henrissat B."/>
            <person name="Morin E."/>
            <person name="Kohler A."/>
            <person name="Barry K."/>
            <person name="LaButti K."/>
            <person name="Morin E."/>
            <person name="Salamov A."/>
            <person name="Lipzen A."/>
            <person name="Mereny Z."/>
            <person name="Hegedus B."/>
            <person name="Baldrian P."/>
            <person name="Stursova M."/>
            <person name="Weitz H."/>
            <person name="Taylor A."/>
            <person name="Grigoriev I.V."/>
            <person name="Nagy L.G."/>
            <person name="Martin F."/>
            <person name="Kauserud H."/>
        </authorList>
    </citation>
    <scope>NUCLEOTIDE SEQUENCE</scope>
    <source>
        <strain evidence="1">CBHHK200</strain>
    </source>
</reference>
<evidence type="ECO:0000313" key="1">
    <source>
        <dbReference type="EMBL" id="KAJ7030311.1"/>
    </source>
</evidence>
<evidence type="ECO:0000313" key="2">
    <source>
        <dbReference type="Proteomes" id="UP001218188"/>
    </source>
</evidence>
<comment type="caution">
    <text evidence="1">The sequence shown here is derived from an EMBL/GenBank/DDBJ whole genome shotgun (WGS) entry which is preliminary data.</text>
</comment>
<gene>
    <name evidence="1" type="ORF">C8F04DRAFT_1186937</name>
</gene>
<organism evidence="1 2">
    <name type="scientific">Mycena alexandri</name>
    <dbReference type="NCBI Taxonomy" id="1745969"/>
    <lineage>
        <taxon>Eukaryota</taxon>
        <taxon>Fungi</taxon>
        <taxon>Dikarya</taxon>
        <taxon>Basidiomycota</taxon>
        <taxon>Agaricomycotina</taxon>
        <taxon>Agaricomycetes</taxon>
        <taxon>Agaricomycetidae</taxon>
        <taxon>Agaricales</taxon>
        <taxon>Marasmiineae</taxon>
        <taxon>Mycenaceae</taxon>
        <taxon>Mycena</taxon>
    </lineage>
</organism>
<dbReference type="Proteomes" id="UP001218188">
    <property type="component" value="Unassembled WGS sequence"/>
</dbReference>
<protein>
    <submittedName>
        <fullName evidence="1">Uncharacterized protein</fullName>
    </submittedName>
</protein>
<proteinExistence type="predicted"/>
<name>A0AAD6SNN8_9AGAR</name>
<dbReference type="EMBL" id="JARJCM010000092">
    <property type="protein sequence ID" value="KAJ7030311.1"/>
    <property type="molecule type" value="Genomic_DNA"/>
</dbReference>
<dbReference type="AlphaFoldDB" id="A0AAD6SNN8"/>
<sequence>MTQKDIHQVQLSNTKTSLMIFAATLENLASCLNFPYLEPIANTTQSLAKMIELMDQTQQLLMGIIALYLEADGGRGLPPTKLNQVGIFTETLHKIYVFTEAQQSSNKVKAFFRQSEMSTLLKDCLAGLQRGLEFFQVRTNLDSITLMQEAHRTHQEILDMIEAMSDGTSTNGASLKTGLYSGSHNR</sequence>